<keyword evidence="2" id="KW-0812">Transmembrane</keyword>
<feature type="transmembrane region" description="Helical" evidence="2">
    <location>
        <begin position="172"/>
        <end position="192"/>
    </location>
</feature>
<keyword evidence="2" id="KW-1133">Transmembrane helix</keyword>
<evidence type="ECO:0000256" key="2">
    <source>
        <dbReference type="SAM" id="Phobius"/>
    </source>
</evidence>
<comment type="caution">
    <text evidence="3">The sequence shown here is derived from an EMBL/GenBank/DDBJ whole genome shotgun (WGS) entry which is preliminary data.</text>
</comment>
<keyword evidence="4" id="KW-1185">Reference proteome</keyword>
<accession>A0AAW0ZDP7</accession>
<name>A0AAW0ZDP7_9HYME</name>
<evidence type="ECO:0000313" key="3">
    <source>
        <dbReference type="EMBL" id="KAK9295749.1"/>
    </source>
</evidence>
<reference evidence="3 4" key="1">
    <citation type="submission" date="2024-05" db="EMBL/GenBank/DDBJ databases">
        <title>The nuclear and mitochondrial genome assemblies of Tetragonisca angustula (Apidae: Meliponini), a tiny yet remarkable pollinator in the Neotropics.</title>
        <authorList>
            <person name="Ferrari R."/>
            <person name="Ricardo P.C."/>
            <person name="Dias F.C."/>
            <person name="Araujo N.S."/>
            <person name="Soares D.O."/>
            <person name="Zhou Q.-S."/>
            <person name="Zhu C.-D."/>
            <person name="Coutinho L."/>
            <person name="Airas M.C."/>
            <person name="Batista T.M."/>
        </authorList>
    </citation>
    <scope>NUCLEOTIDE SEQUENCE [LARGE SCALE GENOMIC DNA]</scope>
    <source>
        <strain evidence="3">ASF017062</strain>
        <tissue evidence="3">Abdomen</tissue>
    </source>
</reference>
<feature type="region of interest" description="Disordered" evidence="1">
    <location>
        <begin position="1"/>
        <end position="29"/>
    </location>
</feature>
<dbReference type="EMBL" id="JAWNGG020000242">
    <property type="protein sequence ID" value="KAK9295749.1"/>
    <property type="molecule type" value="Genomic_DNA"/>
</dbReference>
<evidence type="ECO:0000313" key="4">
    <source>
        <dbReference type="Proteomes" id="UP001432146"/>
    </source>
</evidence>
<keyword evidence="2" id="KW-0472">Membrane</keyword>
<evidence type="ECO:0000256" key="1">
    <source>
        <dbReference type="SAM" id="MobiDB-lite"/>
    </source>
</evidence>
<dbReference type="AlphaFoldDB" id="A0AAW0ZDP7"/>
<sequence length="199" mass="22455">MSSLQVPELRLPAGDGGGTTGPNNRGTAPLLLVPQSSVPRRRHSWICGNFSTIRISLVATSFEKIFGISSDQYMKLYKISDEKNSDAFESVRPSESSVCTARLLWRSGDAEVERNGFSPPYLSREIGFQLWNPRLKRILDLLEFVIRVATMSPSVHEKDFTKLSIFKFSWRLVKIFLIGTLNIHGISLSYLLPFDYRGP</sequence>
<protein>
    <submittedName>
        <fullName evidence="3">Uncharacterized protein</fullName>
    </submittedName>
</protein>
<organism evidence="3 4">
    <name type="scientific">Tetragonisca angustula</name>
    <dbReference type="NCBI Taxonomy" id="166442"/>
    <lineage>
        <taxon>Eukaryota</taxon>
        <taxon>Metazoa</taxon>
        <taxon>Ecdysozoa</taxon>
        <taxon>Arthropoda</taxon>
        <taxon>Hexapoda</taxon>
        <taxon>Insecta</taxon>
        <taxon>Pterygota</taxon>
        <taxon>Neoptera</taxon>
        <taxon>Endopterygota</taxon>
        <taxon>Hymenoptera</taxon>
        <taxon>Apocrita</taxon>
        <taxon>Aculeata</taxon>
        <taxon>Apoidea</taxon>
        <taxon>Anthophila</taxon>
        <taxon>Apidae</taxon>
        <taxon>Tetragonisca</taxon>
    </lineage>
</organism>
<proteinExistence type="predicted"/>
<dbReference type="Proteomes" id="UP001432146">
    <property type="component" value="Unassembled WGS sequence"/>
</dbReference>
<gene>
    <name evidence="3" type="ORF">QLX08_010028</name>
</gene>